<dbReference type="PROSITE" id="PS51273">
    <property type="entry name" value="GATASE_TYPE_1"/>
    <property type="match status" value="1"/>
</dbReference>
<dbReference type="Gene3D" id="3.40.50.880">
    <property type="match status" value="1"/>
</dbReference>
<organism evidence="2 3">
    <name type="scientific">Deminuibacter soli</name>
    <dbReference type="NCBI Taxonomy" id="2291815"/>
    <lineage>
        <taxon>Bacteria</taxon>
        <taxon>Pseudomonadati</taxon>
        <taxon>Bacteroidota</taxon>
        <taxon>Chitinophagia</taxon>
        <taxon>Chitinophagales</taxon>
        <taxon>Chitinophagaceae</taxon>
        <taxon>Deminuibacter</taxon>
    </lineage>
</organism>
<dbReference type="AlphaFoldDB" id="A0A3E1NFN3"/>
<gene>
    <name evidence="2" type="ORF">DXN05_17460</name>
</gene>
<dbReference type="Pfam" id="PF00117">
    <property type="entry name" value="GATase"/>
    <property type="match status" value="1"/>
</dbReference>
<evidence type="ECO:0000259" key="1">
    <source>
        <dbReference type="Pfam" id="PF00117"/>
    </source>
</evidence>
<dbReference type="GO" id="GO:0005829">
    <property type="term" value="C:cytosol"/>
    <property type="evidence" value="ECO:0007669"/>
    <property type="project" value="TreeGrafter"/>
</dbReference>
<evidence type="ECO:0000313" key="3">
    <source>
        <dbReference type="Proteomes" id="UP000261284"/>
    </source>
</evidence>
<comment type="caution">
    <text evidence="2">The sequence shown here is derived from an EMBL/GenBank/DDBJ whole genome shotgun (WGS) entry which is preliminary data.</text>
</comment>
<name>A0A3E1NFN3_9BACT</name>
<proteinExistence type="predicted"/>
<reference evidence="2 3" key="1">
    <citation type="submission" date="2018-08" db="EMBL/GenBank/DDBJ databases">
        <title>Chitinophagaceae sp. K23C18032701, a novel bacterium isolated from forest soil.</title>
        <authorList>
            <person name="Wang C."/>
        </authorList>
    </citation>
    <scope>NUCLEOTIDE SEQUENCE [LARGE SCALE GENOMIC DNA]</scope>
    <source>
        <strain evidence="2 3">K23C18032701</strain>
    </source>
</reference>
<keyword evidence="2" id="KW-0808">Transferase</keyword>
<dbReference type="Proteomes" id="UP000261284">
    <property type="component" value="Unassembled WGS sequence"/>
</dbReference>
<dbReference type="SUPFAM" id="SSF52317">
    <property type="entry name" value="Class I glutamine amidotransferase-like"/>
    <property type="match status" value="1"/>
</dbReference>
<sequence length="313" mass="34658">MVAINEKNGEAHEYLSPGPGIPRHTPAVHWLKHNRIMRFIQSCALYHQLHDKLNEMKKLGIVWHFRKTDITYICHSNTCTMNVHVLQHVSFEGPEFIADWCAEKGHHLTYTRFYQPGAPLPTQNDVDFLVIMGGPMGVYDTDIYPWLQQEKDFITAFLTTNKPVLGICLGAQLLSVCAGAAVQPAPQKEIGWFPVMPVAATTAVPWLQALLQHNPVLFHWHGDRFNIPAGAVNLAATAANDNQAFLLGNNQLALQFHAEVKPDGMQRMITAGLDELQPGSFIQSADTITGKANFSASNTIMRGMLEQLVAAGS</sequence>
<dbReference type="EMBL" id="QTJU01000007">
    <property type="protein sequence ID" value="RFM26780.1"/>
    <property type="molecule type" value="Genomic_DNA"/>
</dbReference>
<protein>
    <submittedName>
        <fullName evidence="2">Amidotransferase</fullName>
    </submittedName>
</protein>
<dbReference type="FunFam" id="3.40.50.880:FF:000033">
    <property type="entry name" value="Glutamine amidotransferase class-I"/>
    <property type="match status" value="1"/>
</dbReference>
<dbReference type="InterPro" id="IPR044992">
    <property type="entry name" value="ChyE-like"/>
</dbReference>
<feature type="domain" description="Glutamine amidotransferase" evidence="1">
    <location>
        <begin position="123"/>
        <end position="265"/>
    </location>
</feature>
<dbReference type="PANTHER" id="PTHR42695:SF5">
    <property type="entry name" value="GLUTAMINE AMIDOTRANSFERASE YLR126C-RELATED"/>
    <property type="match status" value="1"/>
</dbReference>
<dbReference type="InterPro" id="IPR017926">
    <property type="entry name" value="GATASE"/>
</dbReference>
<dbReference type="CDD" id="cd01741">
    <property type="entry name" value="GATase1_1"/>
    <property type="match status" value="1"/>
</dbReference>
<evidence type="ECO:0000313" key="2">
    <source>
        <dbReference type="EMBL" id="RFM26780.1"/>
    </source>
</evidence>
<keyword evidence="3" id="KW-1185">Reference proteome</keyword>
<accession>A0A3E1NFN3</accession>
<dbReference type="GO" id="GO:0016740">
    <property type="term" value="F:transferase activity"/>
    <property type="evidence" value="ECO:0007669"/>
    <property type="project" value="UniProtKB-KW"/>
</dbReference>
<dbReference type="InterPro" id="IPR029062">
    <property type="entry name" value="Class_I_gatase-like"/>
</dbReference>
<dbReference type="PANTHER" id="PTHR42695">
    <property type="entry name" value="GLUTAMINE AMIDOTRANSFERASE YLR126C-RELATED"/>
    <property type="match status" value="1"/>
</dbReference>